<name>A0ACB9MWX8_BAUVA</name>
<evidence type="ECO:0000313" key="1">
    <source>
        <dbReference type="EMBL" id="KAI4327979.1"/>
    </source>
</evidence>
<dbReference type="Proteomes" id="UP000828941">
    <property type="component" value="Chromosome 8"/>
</dbReference>
<dbReference type="EMBL" id="CM039433">
    <property type="protein sequence ID" value="KAI4327979.1"/>
    <property type="molecule type" value="Genomic_DNA"/>
</dbReference>
<keyword evidence="2" id="KW-1185">Reference proteome</keyword>
<reference evidence="1 2" key="1">
    <citation type="journal article" date="2022" name="DNA Res.">
        <title>Chromosomal-level genome assembly of the orchid tree Bauhinia variegata (Leguminosae; Cercidoideae) supports the allotetraploid origin hypothesis of Bauhinia.</title>
        <authorList>
            <person name="Zhong Y."/>
            <person name="Chen Y."/>
            <person name="Zheng D."/>
            <person name="Pang J."/>
            <person name="Liu Y."/>
            <person name="Luo S."/>
            <person name="Meng S."/>
            <person name="Qian L."/>
            <person name="Wei D."/>
            <person name="Dai S."/>
            <person name="Zhou R."/>
        </authorList>
    </citation>
    <scope>NUCLEOTIDE SEQUENCE [LARGE SCALE GENOMIC DNA]</scope>
    <source>
        <strain evidence="1">BV-YZ2020</strain>
    </source>
</reference>
<organism evidence="1 2">
    <name type="scientific">Bauhinia variegata</name>
    <name type="common">Purple orchid tree</name>
    <name type="synonym">Phanera variegata</name>
    <dbReference type="NCBI Taxonomy" id="167791"/>
    <lineage>
        <taxon>Eukaryota</taxon>
        <taxon>Viridiplantae</taxon>
        <taxon>Streptophyta</taxon>
        <taxon>Embryophyta</taxon>
        <taxon>Tracheophyta</taxon>
        <taxon>Spermatophyta</taxon>
        <taxon>Magnoliopsida</taxon>
        <taxon>eudicotyledons</taxon>
        <taxon>Gunneridae</taxon>
        <taxon>Pentapetalae</taxon>
        <taxon>rosids</taxon>
        <taxon>fabids</taxon>
        <taxon>Fabales</taxon>
        <taxon>Fabaceae</taxon>
        <taxon>Cercidoideae</taxon>
        <taxon>Cercideae</taxon>
        <taxon>Bauhiniinae</taxon>
        <taxon>Bauhinia</taxon>
    </lineage>
</organism>
<evidence type="ECO:0000313" key="2">
    <source>
        <dbReference type="Proteomes" id="UP000828941"/>
    </source>
</evidence>
<proteinExistence type="predicted"/>
<gene>
    <name evidence="1" type="ORF">L6164_020380</name>
</gene>
<accession>A0ACB9MWX8</accession>
<protein>
    <submittedName>
        <fullName evidence="1">Uncharacterized protein</fullName>
    </submittedName>
</protein>
<comment type="caution">
    <text evidence="1">The sequence shown here is derived from an EMBL/GenBank/DDBJ whole genome shotgun (WGS) entry which is preliminary data.</text>
</comment>
<sequence length="367" mass="40338">MADSSSALRLEQIPGKGRGWIAARPIKAGQIVLRESPIILYSAIPLISHSEPSCSSFSYCDYCFRIFAPALPESILSCPLCPHARFCSENCLSTAQKSSHSSWVCQALSLLRESSSLLEQPPERQVQARFVVAAYNLAILSPSDLQSLLSLLGTPDSTVVFAAQFLHSLISSLCPPQTQLSVELTAQLLAKDRLNSFCLMEPYSPDGPQRSIKAYAIYPEASLFNHACLPNACRFGYLEGTAPGDARNTDIIIRTIQDIPEGTEVCISYFRINRDYDTRKKILMQDYGFSCKCERCKIEAHWSATASNGDFPHAYFLSKYVCDRINCSGTLAPLPPTDHTPSNVVECNFCGNLKTDVASEQALAAKN</sequence>